<dbReference type="RefSeq" id="WP_188738061.1">
    <property type="nucleotide sequence ID" value="NZ_BMII01000008.1"/>
</dbReference>
<proteinExistence type="predicted"/>
<name>A0ABQ1IV83_9GAMM</name>
<dbReference type="Proteomes" id="UP000617555">
    <property type="component" value="Unassembled WGS sequence"/>
</dbReference>
<dbReference type="EMBL" id="BMII01000008">
    <property type="protein sequence ID" value="GGB53296.1"/>
    <property type="molecule type" value="Genomic_DNA"/>
</dbReference>
<reference evidence="2" key="1">
    <citation type="journal article" date="2019" name="Int. J. Syst. Evol. Microbiol.">
        <title>The Global Catalogue of Microorganisms (GCM) 10K type strain sequencing project: providing services to taxonomists for standard genome sequencing and annotation.</title>
        <authorList>
            <consortium name="The Broad Institute Genomics Platform"/>
            <consortium name="The Broad Institute Genome Sequencing Center for Infectious Disease"/>
            <person name="Wu L."/>
            <person name="Ma J."/>
        </authorList>
    </citation>
    <scope>NUCLEOTIDE SEQUENCE [LARGE SCALE GENOMIC DNA]</scope>
    <source>
        <strain evidence="2">CGMCC 1.15339</strain>
    </source>
</reference>
<evidence type="ECO:0000313" key="2">
    <source>
        <dbReference type="Proteomes" id="UP000617555"/>
    </source>
</evidence>
<keyword evidence="2" id="KW-1185">Reference proteome</keyword>
<gene>
    <name evidence="1" type="ORF">GCM10011607_12300</name>
</gene>
<protein>
    <submittedName>
        <fullName evidence="1">Uncharacterized protein</fullName>
    </submittedName>
</protein>
<organism evidence="1 2">
    <name type="scientific">Shewanella inventionis</name>
    <dbReference type="NCBI Taxonomy" id="1738770"/>
    <lineage>
        <taxon>Bacteria</taxon>
        <taxon>Pseudomonadati</taxon>
        <taxon>Pseudomonadota</taxon>
        <taxon>Gammaproteobacteria</taxon>
        <taxon>Alteromonadales</taxon>
        <taxon>Shewanellaceae</taxon>
        <taxon>Shewanella</taxon>
    </lineage>
</organism>
<accession>A0ABQ1IV83</accession>
<sequence length="259" mass="30070">MARHYGICPKTFRQRLRHGVSVKDSLKLERPPQKGFGCFYQGKVFHNISELALEYGVSSDALKSRLKANWPLDEALELRQRKKKNDSRSLFVDGVKYRSIKEVSSKYRLDPCVVKRRFLLHGSISAAVSPIYDMYATPLFLATYIPVFFNRKIFPSVCHFINDLINKGVVTEHSLESDLGIINRFVRELNIDQYPNLSEISRIYSIPAPTKQTNFNKFVDDLHRNVFGYEFDMLFHSPMGFILNCDAVIERLHIKTKRM</sequence>
<comment type="caution">
    <text evidence="1">The sequence shown here is derived from an EMBL/GenBank/DDBJ whole genome shotgun (WGS) entry which is preliminary data.</text>
</comment>
<evidence type="ECO:0000313" key="1">
    <source>
        <dbReference type="EMBL" id="GGB53296.1"/>
    </source>
</evidence>